<keyword evidence="2" id="KW-1185">Reference proteome</keyword>
<dbReference type="Proteomes" id="UP000671913">
    <property type="component" value="Chromosome"/>
</dbReference>
<reference evidence="1" key="1">
    <citation type="submission" date="2020-08" db="EMBL/GenBank/DDBJ databases">
        <title>Genomic insights into the carbon and energy metabolism of the first obligate autotrophic acetogenic bacterium Aceticella autotrophica gen. nov., sp. nov.</title>
        <authorList>
            <person name="Toshchakov S.V."/>
            <person name="Elcheninov A.G."/>
            <person name="Kublanov I.V."/>
            <person name="Frolov E.N."/>
            <person name="Lebedinsky A.V."/>
        </authorList>
    </citation>
    <scope>NUCLEOTIDE SEQUENCE</scope>
    <source>
        <strain evidence="1">3443-3Ac</strain>
    </source>
</reference>
<name>A0A975GAZ7_9THEO</name>
<sequence>MTFLSISNLTSAFAASKENNNNVSIKEIEKTLEKIDNDLYQKNHVNVKRSPEILKAIQEGKLDLSKAPDSIANINGVRVDYEYNPILMYPSDPYSWGRHLLGDKYYDNGNLFLVTYGYATTYTTGEDVAVPYYWSDVRYGDPVRIRNLENTAYVVVGYRSDFGPNQRVCGDHIVDLGYSINSRLHGNGHLYCRTCLWIRGGEHY</sequence>
<dbReference type="RefSeq" id="WP_284680366.1">
    <property type="nucleotide sequence ID" value="NZ_CP060096.1"/>
</dbReference>
<dbReference type="KEGG" id="aaut:ACETAC_01770"/>
<dbReference type="EMBL" id="CP060096">
    <property type="protein sequence ID" value="QSZ27656.1"/>
    <property type="molecule type" value="Genomic_DNA"/>
</dbReference>
<dbReference type="AlphaFoldDB" id="A0A975GAZ7"/>
<protein>
    <submittedName>
        <fullName evidence="1">Uncharacterized protein</fullName>
    </submittedName>
</protein>
<organism evidence="1 2">
    <name type="scientific">Aceticella autotrophica</name>
    <dbReference type="NCBI Taxonomy" id="2755338"/>
    <lineage>
        <taxon>Bacteria</taxon>
        <taxon>Bacillati</taxon>
        <taxon>Bacillota</taxon>
        <taxon>Clostridia</taxon>
        <taxon>Thermoanaerobacterales</taxon>
        <taxon>Thermoanaerobacteraceae</taxon>
        <taxon>Aceticella</taxon>
    </lineage>
</organism>
<accession>A0A975GAZ7</accession>
<gene>
    <name evidence="1" type="ORF">ACETAC_01770</name>
</gene>
<evidence type="ECO:0000313" key="2">
    <source>
        <dbReference type="Proteomes" id="UP000671913"/>
    </source>
</evidence>
<proteinExistence type="predicted"/>
<evidence type="ECO:0000313" key="1">
    <source>
        <dbReference type="EMBL" id="QSZ27656.1"/>
    </source>
</evidence>